<dbReference type="STRING" id="2903.R1D6C0"/>
<dbReference type="EnsemblProtists" id="EOD10090">
    <property type="protein sequence ID" value="EOD10090"/>
    <property type="gene ID" value="EMIHUDRAFT_216276"/>
</dbReference>
<dbReference type="AlphaFoldDB" id="A0A0D3IFQ5"/>
<dbReference type="Gene3D" id="2.10.220.10">
    <property type="entry name" value="Hormone Receptor, Insulin-like Growth Factor Receptor 1, Chain A, domain 2"/>
    <property type="match status" value="2"/>
</dbReference>
<keyword evidence="1" id="KW-0732">Signal</keyword>
<reference evidence="3" key="2">
    <citation type="submission" date="2024-10" db="UniProtKB">
        <authorList>
            <consortium name="EnsemblProtists"/>
        </authorList>
    </citation>
    <scope>IDENTIFICATION</scope>
</reference>
<protein>
    <recommendedName>
        <fullName evidence="2">EGF-like domain-containing protein</fullName>
    </recommendedName>
</protein>
<dbReference type="PROSITE" id="PS01186">
    <property type="entry name" value="EGF_2"/>
    <property type="match status" value="1"/>
</dbReference>
<name>A0A0D3IFQ5_EMIH1</name>
<dbReference type="PROSITE" id="PS51257">
    <property type="entry name" value="PROKAR_LIPOPROTEIN"/>
    <property type="match status" value="1"/>
</dbReference>
<dbReference type="PaxDb" id="2903-EOD10090"/>
<dbReference type="HOGENOM" id="CLU_509454_0_0_1"/>
<dbReference type="InterPro" id="IPR052387">
    <property type="entry name" value="Fibrocystin"/>
</dbReference>
<dbReference type="GeneID" id="17256189"/>
<evidence type="ECO:0000313" key="4">
    <source>
        <dbReference type="Proteomes" id="UP000013827"/>
    </source>
</evidence>
<proteinExistence type="predicted"/>
<feature type="domain" description="EGF-like" evidence="2">
    <location>
        <begin position="321"/>
        <end position="333"/>
    </location>
</feature>
<dbReference type="PANTHER" id="PTHR46769">
    <property type="entry name" value="POLYCYSTIC KIDNEY AND HEPATIC DISEASE 1 (AUTOSOMAL RECESSIVE)-LIKE 1"/>
    <property type="match status" value="1"/>
</dbReference>
<dbReference type="InterPro" id="IPR006212">
    <property type="entry name" value="Furin_repeat"/>
</dbReference>
<dbReference type="PANTHER" id="PTHR46769:SF2">
    <property type="entry name" value="FIBROCYSTIN-L ISOFORM 2 PRECURSOR-RELATED"/>
    <property type="match status" value="1"/>
</dbReference>
<dbReference type="InterPro" id="IPR000742">
    <property type="entry name" value="EGF"/>
</dbReference>
<dbReference type="SUPFAM" id="SSF57184">
    <property type="entry name" value="Growth factor receptor domain"/>
    <property type="match status" value="1"/>
</dbReference>
<dbReference type="eggNOG" id="KOG3525">
    <property type="taxonomic scope" value="Eukaryota"/>
</dbReference>
<dbReference type="RefSeq" id="XP_005762519.1">
    <property type="nucleotide sequence ID" value="XM_005762462.1"/>
</dbReference>
<accession>A0A0D3IFQ5</accession>
<organism evidence="3 4">
    <name type="scientific">Emiliania huxleyi (strain CCMP1516)</name>
    <dbReference type="NCBI Taxonomy" id="280463"/>
    <lineage>
        <taxon>Eukaryota</taxon>
        <taxon>Haptista</taxon>
        <taxon>Haptophyta</taxon>
        <taxon>Prymnesiophyceae</taxon>
        <taxon>Isochrysidales</taxon>
        <taxon>Noelaerhabdaceae</taxon>
        <taxon>Emiliania</taxon>
    </lineage>
</organism>
<sequence>MLVRNATFVKFAGAGNLGAGGSGGCGKQLPRAGVSGEGGWEMRFSGTTWVRSGSRVAFSGLKTPCGCSCAAAEESGMILVDLDGSFSGRVGHSVVPKNSLLESKGIFPDCIEDGAYGVSAEGAAKGMICPLAFARVVVAKVGELPYGSAKSLIKLVVSWHGVDVPQQHPSSHDFDTVTRPTAADPPGTNMFVAWENKLYFVVCGTRGSTAGGLTIRTLPVIMLAIRVNEEVGVDEFFDPNTLVRNIVALFGIPPNRVRIASVVPDSGRRRRLAGRGLGGRALEESFFGSEVKLQIEQADPCDELTCGHGDCARGPDGSAACACHDGWTTPAGCGGGDCTCSAQTCHEDCLFCDGPLAANCTTCASDKPFRKEGRCLDSCGVGWFSMAPAANTTDGTCQRCPSACVSCDVSGSCTACPLTRPNRVPDAALNGSRLTCVSSCPAATYAGSEGLCEDCHASCLECTGPGSSMCIACASHPCKSSPRGCPAGITPLLDPAADASEAGAGSCVSACPAGKFRNGTECASCDRRCSVCTHR</sequence>
<keyword evidence="4" id="KW-1185">Reference proteome</keyword>
<evidence type="ECO:0000313" key="3">
    <source>
        <dbReference type="EnsemblProtists" id="EOD10090"/>
    </source>
</evidence>
<dbReference type="KEGG" id="ehx:EMIHUDRAFT_216276"/>
<dbReference type="InterPro" id="IPR009030">
    <property type="entry name" value="Growth_fac_rcpt_cys_sf"/>
</dbReference>
<dbReference type="CDD" id="cd00064">
    <property type="entry name" value="FU"/>
    <property type="match status" value="1"/>
</dbReference>
<reference evidence="4" key="1">
    <citation type="journal article" date="2013" name="Nature">
        <title>Pan genome of the phytoplankton Emiliania underpins its global distribution.</title>
        <authorList>
            <person name="Read B.A."/>
            <person name="Kegel J."/>
            <person name="Klute M.J."/>
            <person name="Kuo A."/>
            <person name="Lefebvre S.C."/>
            <person name="Maumus F."/>
            <person name="Mayer C."/>
            <person name="Miller J."/>
            <person name="Monier A."/>
            <person name="Salamov A."/>
            <person name="Young J."/>
            <person name="Aguilar M."/>
            <person name="Claverie J.M."/>
            <person name="Frickenhaus S."/>
            <person name="Gonzalez K."/>
            <person name="Herman E.K."/>
            <person name="Lin Y.C."/>
            <person name="Napier J."/>
            <person name="Ogata H."/>
            <person name="Sarno A.F."/>
            <person name="Shmutz J."/>
            <person name="Schroeder D."/>
            <person name="de Vargas C."/>
            <person name="Verret F."/>
            <person name="von Dassow P."/>
            <person name="Valentin K."/>
            <person name="Van de Peer Y."/>
            <person name="Wheeler G."/>
            <person name="Dacks J.B."/>
            <person name="Delwiche C.F."/>
            <person name="Dyhrman S.T."/>
            <person name="Glockner G."/>
            <person name="John U."/>
            <person name="Richards T."/>
            <person name="Worden A.Z."/>
            <person name="Zhang X."/>
            <person name="Grigoriev I.V."/>
            <person name="Allen A.E."/>
            <person name="Bidle K."/>
            <person name="Borodovsky M."/>
            <person name="Bowler C."/>
            <person name="Brownlee C."/>
            <person name="Cock J.M."/>
            <person name="Elias M."/>
            <person name="Gladyshev V.N."/>
            <person name="Groth M."/>
            <person name="Guda C."/>
            <person name="Hadaegh A."/>
            <person name="Iglesias-Rodriguez M.D."/>
            <person name="Jenkins J."/>
            <person name="Jones B.M."/>
            <person name="Lawson T."/>
            <person name="Leese F."/>
            <person name="Lindquist E."/>
            <person name="Lobanov A."/>
            <person name="Lomsadze A."/>
            <person name="Malik S.B."/>
            <person name="Marsh M.E."/>
            <person name="Mackinder L."/>
            <person name="Mock T."/>
            <person name="Mueller-Roeber B."/>
            <person name="Pagarete A."/>
            <person name="Parker M."/>
            <person name="Probert I."/>
            <person name="Quesneville H."/>
            <person name="Raines C."/>
            <person name="Rensing S.A."/>
            <person name="Riano-Pachon D.M."/>
            <person name="Richier S."/>
            <person name="Rokitta S."/>
            <person name="Shiraiwa Y."/>
            <person name="Soanes D.M."/>
            <person name="van der Giezen M."/>
            <person name="Wahlund T.M."/>
            <person name="Williams B."/>
            <person name="Wilson W."/>
            <person name="Wolfe G."/>
            <person name="Wurch L.L."/>
        </authorList>
    </citation>
    <scope>NUCLEOTIDE SEQUENCE</scope>
</reference>
<evidence type="ECO:0000256" key="1">
    <source>
        <dbReference type="ARBA" id="ARBA00022729"/>
    </source>
</evidence>
<evidence type="ECO:0000259" key="2">
    <source>
        <dbReference type="PROSITE" id="PS01186"/>
    </source>
</evidence>
<dbReference type="SMART" id="SM00261">
    <property type="entry name" value="FU"/>
    <property type="match status" value="3"/>
</dbReference>
<dbReference type="Proteomes" id="UP000013827">
    <property type="component" value="Unassembled WGS sequence"/>
</dbReference>